<comment type="cofactor">
    <cofactor evidence="1 3">
        <name>a divalent metal cation</name>
        <dbReference type="ChEBI" id="CHEBI:60240"/>
    </cofactor>
</comment>
<evidence type="ECO:0000313" key="5">
    <source>
        <dbReference type="Proteomes" id="UP000190857"/>
    </source>
</evidence>
<evidence type="ECO:0000256" key="1">
    <source>
        <dbReference type="ARBA" id="ARBA00001968"/>
    </source>
</evidence>
<keyword evidence="5" id="KW-1185">Reference proteome</keyword>
<name>A0A1T5KFY5_9MICO</name>
<protein>
    <recommendedName>
        <fullName evidence="3">Nucleoside triphosphate pyrophosphatase</fullName>
        <ecNumber evidence="3">3.6.1.9</ecNumber>
    </recommendedName>
    <alternativeName>
        <fullName evidence="3">Nucleotide pyrophosphatase</fullName>
        <shortName evidence="3">Nucleotide PPase</shortName>
    </alternativeName>
</protein>
<comment type="catalytic activity">
    <reaction evidence="3">
        <text>a ribonucleoside 5'-triphosphate + H2O = a ribonucleoside 5'-phosphate + diphosphate + H(+)</text>
        <dbReference type="Rhea" id="RHEA:23996"/>
        <dbReference type="ChEBI" id="CHEBI:15377"/>
        <dbReference type="ChEBI" id="CHEBI:15378"/>
        <dbReference type="ChEBI" id="CHEBI:33019"/>
        <dbReference type="ChEBI" id="CHEBI:58043"/>
        <dbReference type="ChEBI" id="CHEBI:61557"/>
        <dbReference type="EC" id="3.6.1.9"/>
    </reaction>
</comment>
<dbReference type="InterPro" id="IPR029001">
    <property type="entry name" value="ITPase-like_fam"/>
</dbReference>
<comment type="function">
    <text evidence="3">Nucleoside triphosphate pyrophosphatase. May have a dual role in cell division arrest and in preventing the incorporation of modified nucleotides into cellular nucleic acids.</text>
</comment>
<dbReference type="HAMAP" id="MF_00528">
    <property type="entry name" value="Maf"/>
    <property type="match status" value="1"/>
</dbReference>
<gene>
    <name evidence="4" type="ORF">SAMN06309945_2194</name>
</gene>
<feature type="active site" description="Proton acceptor" evidence="3">
    <location>
        <position position="107"/>
    </location>
</feature>
<dbReference type="PANTHER" id="PTHR43213:SF5">
    <property type="entry name" value="BIFUNCTIONAL DTTP_UTP PYROPHOSPHATASE_METHYLTRANSFERASE PROTEIN-RELATED"/>
    <property type="match status" value="1"/>
</dbReference>
<dbReference type="PANTHER" id="PTHR43213">
    <property type="entry name" value="BIFUNCTIONAL DTTP/UTP PYROPHOSPHATASE/METHYLTRANSFERASE PROTEIN-RELATED"/>
    <property type="match status" value="1"/>
</dbReference>
<comment type="caution">
    <text evidence="3">Lacks conserved residue(s) required for the propagation of feature annotation.</text>
</comment>
<dbReference type="GO" id="GO:0047429">
    <property type="term" value="F:nucleoside triphosphate diphosphatase activity"/>
    <property type="evidence" value="ECO:0007669"/>
    <property type="project" value="UniProtKB-EC"/>
</dbReference>
<dbReference type="InterPro" id="IPR003697">
    <property type="entry name" value="Maf-like"/>
</dbReference>
<evidence type="ECO:0000256" key="3">
    <source>
        <dbReference type="HAMAP-Rule" id="MF_00528"/>
    </source>
</evidence>
<keyword evidence="3" id="KW-0963">Cytoplasm</keyword>
<comment type="subcellular location">
    <subcellularLocation>
        <location evidence="3">Cytoplasm</location>
    </subcellularLocation>
</comment>
<keyword evidence="3" id="KW-0546">Nucleotide metabolism</keyword>
<dbReference type="Gene3D" id="3.90.950.10">
    <property type="match status" value="1"/>
</dbReference>
<evidence type="ECO:0000313" key="4">
    <source>
        <dbReference type="EMBL" id="SKC62570.1"/>
    </source>
</evidence>
<sequence length="238" mass="25371">MPRHTNTAVPARPLRPTARYEDRIAVTLYLASTSPARLMLLRQAGVEPVVIPSEVDEDAAVERHEAEHGTLSPAEMVAFLGRVKAEAVVEAAAEASEVLDGFVVGGDSAFEIDGVAYGKPHTPERARERWQMQRGATGTLHSGLWVIDHRGGRVNGATGGTTSATVTFADDITDDEIDDYIATGEPLEVAGAFTIDSLGAPFIQRIEGDPSTVVGMSLPALRRTVNALGGSWSSLRNR</sequence>
<accession>A0A1T5KFY5</accession>
<comment type="catalytic activity">
    <reaction evidence="3">
        <text>a 2'-deoxyribonucleoside 5'-triphosphate + H2O = a 2'-deoxyribonucleoside 5'-phosphate + diphosphate + H(+)</text>
        <dbReference type="Rhea" id="RHEA:44644"/>
        <dbReference type="ChEBI" id="CHEBI:15377"/>
        <dbReference type="ChEBI" id="CHEBI:15378"/>
        <dbReference type="ChEBI" id="CHEBI:33019"/>
        <dbReference type="ChEBI" id="CHEBI:61560"/>
        <dbReference type="ChEBI" id="CHEBI:65317"/>
        <dbReference type="EC" id="3.6.1.9"/>
    </reaction>
</comment>
<dbReference type="NCBIfam" id="TIGR00172">
    <property type="entry name" value="maf"/>
    <property type="match status" value="1"/>
</dbReference>
<dbReference type="STRING" id="123320.SAMN06309945_2194"/>
<evidence type="ECO:0000256" key="2">
    <source>
        <dbReference type="ARBA" id="ARBA00022801"/>
    </source>
</evidence>
<dbReference type="GO" id="GO:0009117">
    <property type="term" value="P:nucleotide metabolic process"/>
    <property type="evidence" value="ECO:0007669"/>
    <property type="project" value="UniProtKB-KW"/>
</dbReference>
<keyword evidence="2 3" id="KW-0378">Hydrolase</keyword>
<dbReference type="EMBL" id="FUZP01000002">
    <property type="protein sequence ID" value="SKC62570.1"/>
    <property type="molecule type" value="Genomic_DNA"/>
</dbReference>
<dbReference type="PIRSF" id="PIRSF006305">
    <property type="entry name" value="Maf"/>
    <property type="match status" value="1"/>
</dbReference>
<dbReference type="SUPFAM" id="SSF52972">
    <property type="entry name" value="ITPase-like"/>
    <property type="match status" value="1"/>
</dbReference>
<proteinExistence type="inferred from homology"/>
<dbReference type="AlphaFoldDB" id="A0A1T5KFY5"/>
<dbReference type="GO" id="GO:0005737">
    <property type="term" value="C:cytoplasm"/>
    <property type="evidence" value="ECO:0007669"/>
    <property type="project" value="UniProtKB-SubCell"/>
</dbReference>
<dbReference type="Pfam" id="PF02545">
    <property type="entry name" value="Maf"/>
    <property type="match status" value="1"/>
</dbReference>
<organism evidence="4 5">
    <name type="scientific">Okibacterium fritillariae</name>
    <dbReference type="NCBI Taxonomy" id="123320"/>
    <lineage>
        <taxon>Bacteria</taxon>
        <taxon>Bacillati</taxon>
        <taxon>Actinomycetota</taxon>
        <taxon>Actinomycetes</taxon>
        <taxon>Micrococcales</taxon>
        <taxon>Microbacteriaceae</taxon>
        <taxon>Okibacterium</taxon>
    </lineage>
</organism>
<dbReference type="EC" id="3.6.1.9" evidence="3"/>
<dbReference type="Proteomes" id="UP000190857">
    <property type="component" value="Unassembled WGS sequence"/>
</dbReference>
<reference evidence="4 5" key="1">
    <citation type="submission" date="2017-02" db="EMBL/GenBank/DDBJ databases">
        <authorList>
            <person name="Peterson S.W."/>
        </authorList>
    </citation>
    <scope>NUCLEOTIDE SEQUENCE [LARGE SCALE GENOMIC DNA]</scope>
    <source>
        <strain evidence="4 5">VKM Ac-2059</strain>
    </source>
</reference>
<comment type="similarity">
    <text evidence="3">Belongs to the Maf family.</text>
</comment>